<comment type="subcellular location">
    <subcellularLocation>
        <location evidence="1">Nucleus</location>
    </subcellularLocation>
</comment>
<dbReference type="SMART" id="SM00443">
    <property type="entry name" value="G_patch"/>
    <property type="match status" value="1"/>
</dbReference>
<protein>
    <recommendedName>
        <fullName evidence="3">G-patch domain-containing protein</fullName>
    </recommendedName>
</protein>
<organism evidence="4 5">
    <name type="scientific">Aristolochia fimbriata</name>
    <name type="common">White veined hardy Dutchman's pipe vine</name>
    <dbReference type="NCBI Taxonomy" id="158543"/>
    <lineage>
        <taxon>Eukaryota</taxon>
        <taxon>Viridiplantae</taxon>
        <taxon>Streptophyta</taxon>
        <taxon>Embryophyta</taxon>
        <taxon>Tracheophyta</taxon>
        <taxon>Spermatophyta</taxon>
        <taxon>Magnoliopsida</taxon>
        <taxon>Magnoliidae</taxon>
        <taxon>Piperales</taxon>
        <taxon>Aristolochiaceae</taxon>
        <taxon>Aristolochia</taxon>
    </lineage>
</organism>
<evidence type="ECO:0000313" key="5">
    <source>
        <dbReference type="Proteomes" id="UP000825729"/>
    </source>
</evidence>
<dbReference type="GO" id="GO:0005730">
    <property type="term" value="C:nucleolus"/>
    <property type="evidence" value="ECO:0007669"/>
    <property type="project" value="TreeGrafter"/>
</dbReference>
<comment type="caution">
    <text evidence="4">The sequence shown here is derived from an EMBL/GenBank/DDBJ whole genome shotgun (WGS) entry which is preliminary data.</text>
</comment>
<gene>
    <name evidence="4" type="ORF">H6P81_005874</name>
</gene>
<dbReference type="EMBL" id="JAINDJ010000003">
    <property type="protein sequence ID" value="KAG9452970.1"/>
    <property type="molecule type" value="Genomic_DNA"/>
</dbReference>
<keyword evidence="2" id="KW-0539">Nucleus</keyword>
<dbReference type="InterPro" id="IPR050656">
    <property type="entry name" value="PINX1"/>
</dbReference>
<dbReference type="Proteomes" id="UP000825729">
    <property type="component" value="Unassembled WGS sequence"/>
</dbReference>
<dbReference type="InterPro" id="IPR058719">
    <property type="entry name" value="WHD_LYAR"/>
</dbReference>
<evidence type="ECO:0000256" key="1">
    <source>
        <dbReference type="ARBA" id="ARBA00004123"/>
    </source>
</evidence>
<evidence type="ECO:0000313" key="4">
    <source>
        <dbReference type="EMBL" id="KAG9452970.1"/>
    </source>
</evidence>
<dbReference type="PANTHER" id="PTHR23149">
    <property type="entry name" value="G PATCH DOMAIN CONTAINING PROTEIN"/>
    <property type="match status" value="1"/>
</dbReference>
<dbReference type="PANTHER" id="PTHR23149:SF9">
    <property type="entry name" value="G PATCH DOMAIN-CONTAINING PROTEIN 4"/>
    <property type="match status" value="1"/>
</dbReference>
<accession>A0AAV7EVP3</accession>
<dbReference type="GO" id="GO:0003676">
    <property type="term" value="F:nucleic acid binding"/>
    <property type="evidence" value="ECO:0007669"/>
    <property type="project" value="InterPro"/>
</dbReference>
<name>A0AAV7EVP3_ARIFI</name>
<proteinExistence type="predicted"/>
<dbReference type="Pfam" id="PF25879">
    <property type="entry name" value="WHD_LYAR"/>
    <property type="match status" value="1"/>
</dbReference>
<dbReference type="AlphaFoldDB" id="A0AAV7EVP3"/>
<keyword evidence="5" id="KW-1185">Reference proteome</keyword>
<reference evidence="4 5" key="1">
    <citation type="submission" date="2021-07" db="EMBL/GenBank/DDBJ databases">
        <title>The Aristolochia fimbriata genome: insights into angiosperm evolution, floral development and chemical biosynthesis.</title>
        <authorList>
            <person name="Jiao Y."/>
        </authorList>
    </citation>
    <scope>NUCLEOTIDE SEQUENCE [LARGE SCALE GENOMIC DNA]</scope>
    <source>
        <strain evidence="4">IBCAS-2021</strain>
        <tissue evidence="4">Leaf</tissue>
    </source>
</reference>
<dbReference type="Pfam" id="PF01585">
    <property type="entry name" value="G-patch"/>
    <property type="match status" value="1"/>
</dbReference>
<dbReference type="InterPro" id="IPR000467">
    <property type="entry name" value="G_patch_dom"/>
</dbReference>
<dbReference type="PROSITE" id="PS50174">
    <property type="entry name" value="G_PATCH"/>
    <property type="match status" value="1"/>
</dbReference>
<evidence type="ECO:0000259" key="3">
    <source>
        <dbReference type="PROSITE" id="PS50174"/>
    </source>
</evidence>
<sequence>MAAPESPLCYVGVARQSAAFRLMKQMGWEEGEGLGKDKQGIKGYLKVKNKQDTAGVGVDKVGHNWAFDTSQFDNILKRLKVKVAEPGDCEEMSDSQGDSAKKVVKVVSAVKMTCVDHKENAVKEDSVVKVTRPQGRYKKRELGKLVNTYSAEDLQGILGSNLKDNEAVIDQTSDSETTESEQHISLEEVNDCGETSTDKDLCAPWWGSKFGFVSGGFLGEQRKAVKLSNKGKTNQGRGFAEEDQENLYKLVQDKATTGKQGLGIKDRPKKIAGCHWKGKKKSFDESDEECSVESAGSLKRKYTQILADKERDERKFKLKKTCKQILKQAPNQSMKVKELKLLLEAQSLSIFSGFSSKRDALSFLKRKLESSEKFCVQGKIVGLS</sequence>
<feature type="domain" description="G-patch" evidence="3">
    <location>
        <begin position="15"/>
        <end position="61"/>
    </location>
</feature>
<evidence type="ECO:0000256" key="2">
    <source>
        <dbReference type="ARBA" id="ARBA00023242"/>
    </source>
</evidence>